<sequence>MAPSGKRKRADRTYSQDDNDGSSRASPHRPQDMSLAQRGQQNNARGGRRSSRGAGRGGSTARESPVSASNPQISPVTSKAMSPPPTNSASAKGTSNATSPVLLSNSTERPSTKTSASQTLHYFEYLSEDRITSWRGAGRKAVVDAAVHAQSESDALVLASIFQELVKASLEGLLDPTDAGSIVREVLGSPSASLVMDPISLFLDSVSILTEANTSHPSLKTLLVATGIDPNRMRSELETPLLIALPLVRPTFVKMAIRKGTHALYRQSAYNLLREESEGYSKLMTEYFTTVNSAPPSDVVVTDTFQRVKALIGAFDLDVGRVLDITLDVFANLLVKHYRFFIKLLRTSSWWPEQKALQGVEWVDQGFSSLPNWALPGCPIWHTTEEEKERLLLLREMRDTQFWERVREVGLGAYFELGSRRITSDISAFEMTGDTDAMETMSSKKKDEEIPDNDKIHQWTREWIVATRTLPPPGNRIAAQLLGFKLRFYASDARDPHDTLPDNLIYLAALLIKIGFISLVDLYPHLYPLDEDMPALKERLEKENAEREKTLKGESANNALANAGALPDDTLPPSVSRLREAESRASSKPESIADKGTPAKAEEDEKEKLPEPVDQKTHLLRSLLCIGAVPEALFILGKFPWLLDVYPDLHVYIHRLIHHSLSKIYQLAQPISTEEGICVPKRSLVDDPLSTKGQPRPTDFPPRKTLRWAQLERNDAGDGIDYRFYWDDWADNVPICQTVDDVFKLCDTLLNLLGLKFSQDGALLSKIARIGKKSVTDDPSESNKKRWIELIKRLLAPSLTFTGRNPGVVSEMFELLKCFPTETRYSIYSEWFTGPMSRHALVSKTFKEVSSETKNVLKRISKTNVKPMARALAKAAYNSPGVVFQVVLSQIESYENLSEVVIECGRYFTYLAYDCLTWALMNSLGGMDRNRVQADGMLTSQWLRALAAFAGKVYKRYNVMNPTPVLQYVGHQLLRGNSMDLEVLEQILVSMAGIRSDLVLSDSQIACMAGGELLRAHTLEFHLGDQRHLLRSTSKRLMRYMVENGLAAQLLIAIAQERQTYIFRESASDAPLKVLGNNLDRIHQIFVQYLDFLRSNLSVKDFDLAIPDVVNLISSFGIDPSIAFTICRDSITSAVEEVAARMRTEKAEKAKKAERERNARQGNQQANGDVEMAEASGVPEAPATNGESTGPVNGEMRSTPLSSESQSPADATTKALTVSEDPWNPVLKSLMDGLKPVLPSTFEENFSLSFYVTFWQLSLHDLICPSKEYEIAVAALREKMPANDNRRDVSIQAVKKREADKKYLLDEQDKIRVELKNHIQSYSEIRRRLKDEKDHWFDGFPMVEAKSEGLHDSILQECFLPRMLYSSQDAHFTFVMLKYLHSSGVPGFRTMKFLDRFFRQKQLTALIFQCTARESENLGRFMNEVLKELKLWHADRAMYLLQAVGDKQELPGFGRTFKPDRTPASFVDYEDFRRVLYKWHSQLFRALEACLNSGEYMHIRNSINILKAVNQSFPVVDFMGKGLNKVVESLSNSESRSDLKLSAQSLLGDFKKGEKTWVISQAFHIVSLDEARIRAKSSQHNKPQNKAGLNQPRNASRSNSERAITPQPSAARSLNTNGSDSAPKTHSLSNGVSKLVSTAKEVEDGEVEDERRQYAAAATTTTAQPNDKESSKPIATPSEQRLAATTSQAPEPVRSKSQSVEAKASTNPASQASPPVSIAAIPDSKGATNQSTPGRTPHALPSRPDGQPPRGRVSDRPSDRPSEYHGHTRHDVRSNPNTEYGRLDRPGENVRDPFPDRRERSPGRLVDRSVRARTPDRGPTMDRDRRDPAWPVRDSREYPDDRGMRPPPRDLRAPAGRGSGWAEGSRDSRDMRDIRDRPPMDTRAPPPPPNDNRSRMHPGAPFPPPGSSPYHGPNRDAPPNSDRSGYMPSKQSSDRTLVNSTPFDRPFQGPVLNSERAAMMEADRGRPESFRAERDGRRDRGSRPHSPRRVEERAPPTYPNRGVDAPRDHRDDRGAPPERPQQGYPPSSRDRRDDIGINTPTGPRGGRNDYPEPPLSGRTRDSRDARDPPHSRDMRDAFQSSHASRTPVDPNHGRLNQDFSLPPRPQVQDPNYGRLNATSDIPSGPRGRVNAGRGGRNFTAPPVHASSRLGDSLQIPSSPAADRPPGPPFPDRRDRRESAALEQSQLSAPSTPATEQAPQDMSGIHPSRLGKIQGPPLQTDVPPPSGPRGTQRTPHPGSGPSPTSRNPPTGPASSNERPTRRTEAQRLYPELHNVIRQPEPSGASATVDYNDGGERKLTERGATIRGRAGRPGGPNAATSVPQAPNTSSPGVSQPSTPNAARLEGLPSRLDNRPELLSIRGAQGENNSQDDGRSDSRSRREGRRSERPTRHRSSRSRSPPKGDRKGDERATRNEEPDKERPVDRERGSGREKRSGGGSDRDGGRRERGDRDRDGERLREGRERRERGLRDDSRREGGAGRGEDPGLKRGGPPMTEGDPPAWGGEGRGADVRAPDTRNGDTRMRGNGERRDDRERRDTRGDGRDGRKRGRAGDEAAHGENKRPRRTN</sequence>
<name>A0A8E2JJY6_9PEZI</name>
<feature type="compositionally biased region" description="Basic and acidic residues" evidence="5">
    <location>
        <begin position="2505"/>
        <end position="2559"/>
    </location>
</feature>
<feature type="compositionally biased region" description="Basic and acidic residues" evidence="5">
    <location>
        <begin position="1752"/>
        <end position="1773"/>
    </location>
</feature>
<dbReference type="InterPro" id="IPR021726">
    <property type="entry name" value="THO_THOC2_N"/>
</dbReference>
<comment type="subcellular location">
    <subcellularLocation>
        <location evidence="1">Nucleus</location>
    </subcellularLocation>
</comment>
<dbReference type="PANTHER" id="PTHR21597:SF0">
    <property type="entry name" value="THO COMPLEX SUBUNIT 2"/>
    <property type="match status" value="1"/>
</dbReference>
<dbReference type="Pfam" id="PF11262">
    <property type="entry name" value="Tho2"/>
    <property type="match status" value="1"/>
</dbReference>
<organism evidence="9 10">
    <name type="scientific">Lepidopterella palustris CBS 459.81</name>
    <dbReference type="NCBI Taxonomy" id="1314670"/>
    <lineage>
        <taxon>Eukaryota</taxon>
        <taxon>Fungi</taxon>
        <taxon>Dikarya</taxon>
        <taxon>Ascomycota</taxon>
        <taxon>Pezizomycotina</taxon>
        <taxon>Dothideomycetes</taxon>
        <taxon>Pleosporomycetidae</taxon>
        <taxon>Mytilinidiales</taxon>
        <taxon>Argynnaceae</taxon>
        <taxon>Lepidopterella</taxon>
    </lineage>
</organism>
<feature type="region of interest" description="Disordered" evidence="5">
    <location>
        <begin position="1"/>
        <end position="116"/>
    </location>
</feature>
<feature type="region of interest" description="Disordered" evidence="5">
    <location>
        <begin position="1574"/>
        <end position="2565"/>
    </location>
</feature>
<evidence type="ECO:0000313" key="10">
    <source>
        <dbReference type="Proteomes" id="UP000250266"/>
    </source>
</evidence>
<feature type="compositionally biased region" description="Polar residues" evidence="5">
    <location>
        <begin position="2181"/>
        <end position="2199"/>
    </location>
</feature>
<evidence type="ECO:0000256" key="4">
    <source>
        <dbReference type="ARBA" id="ARBA00023242"/>
    </source>
</evidence>
<dbReference type="GO" id="GO:0006406">
    <property type="term" value="P:mRNA export from nucleus"/>
    <property type="evidence" value="ECO:0007669"/>
    <property type="project" value="InterPro"/>
</dbReference>
<accession>A0A8E2JJY6</accession>
<feature type="compositionally biased region" description="Basic and acidic residues" evidence="5">
    <location>
        <begin position="1146"/>
        <end position="1159"/>
    </location>
</feature>
<dbReference type="EMBL" id="KV744830">
    <property type="protein sequence ID" value="OCK84799.1"/>
    <property type="molecule type" value="Genomic_DNA"/>
</dbReference>
<evidence type="ECO:0000256" key="2">
    <source>
        <dbReference type="ARBA" id="ARBA00007857"/>
    </source>
</evidence>
<feature type="compositionally biased region" description="Polar residues" evidence="5">
    <location>
        <begin position="1677"/>
        <end position="1714"/>
    </location>
</feature>
<feature type="compositionally biased region" description="Polar residues" evidence="5">
    <location>
        <begin position="1580"/>
        <end position="1636"/>
    </location>
</feature>
<dbReference type="GO" id="GO:0000445">
    <property type="term" value="C:THO complex part of transcription export complex"/>
    <property type="evidence" value="ECO:0007669"/>
    <property type="project" value="TreeGrafter"/>
</dbReference>
<evidence type="ECO:0000259" key="7">
    <source>
        <dbReference type="Pfam" id="PF11732"/>
    </source>
</evidence>
<feature type="region of interest" description="Disordered" evidence="5">
    <location>
        <begin position="1146"/>
        <end position="1214"/>
    </location>
</feature>
<dbReference type="InterPro" id="IPR040007">
    <property type="entry name" value="Tho2"/>
</dbReference>
<feature type="compositionally biased region" description="Basic and acidic residues" evidence="5">
    <location>
        <begin position="543"/>
        <end position="552"/>
    </location>
</feature>
<evidence type="ECO:0000256" key="3">
    <source>
        <dbReference type="ARBA" id="ARBA00019596"/>
    </source>
</evidence>
<dbReference type="Proteomes" id="UP000250266">
    <property type="component" value="Unassembled WGS sequence"/>
</dbReference>
<feature type="compositionally biased region" description="Low complexity" evidence="5">
    <location>
        <begin position="36"/>
        <end position="45"/>
    </location>
</feature>
<feature type="compositionally biased region" description="Basic residues" evidence="5">
    <location>
        <begin position="1"/>
        <end position="10"/>
    </location>
</feature>
<feature type="compositionally biased region" description="Low complexity" evidence="5">
    <location>
        <begin position="2233"/>
        <end position="2244"/>
    </location>
</feature>
<protein>
    <recommendedName>
        <fullName evidence="3">THO complex subunit 2</fullName>
    </recommendedName>
</protein>
<feature type="compositionally biased region" description="Polar residues" evidence="5">
    <location>
        <begin position="66"/>
        <end position="80"/>
    </location>
</feature>
<feature type="compositionally biased region" description="Basic and acidic residues" evidence="5">
    <location>
        <begin position="1961"/>
        <end position="1994"/>
    </location>
</feature>
<feature type="compositionally biased region" description="Polar residues" evidence="5">
    <location>
        <begin position="1929"/>
        <end position="1942"/>
    </location>
</feature>
<feature type="domain" description="THO complex subunitTHOC2 C-terminal" evidence="6">
    <location>
        <begin position="1244"/>
        <end position="1549"/>
    </location>
</feature>
<dbReference type="OrthoDB" id="29024at2759"/>
<evidence type="ECO:0000259" key="6">
    <source>
        <dbReference type="Pfam" id="PF11262"/>
    </source>
</evidence>
<keyword evidence="4" id="KW-0539">Nucleus</keyword>
<feature type="compositionally biased region" description="Polar residues" evidence="5">
    <location>
        <begin position="2319"/>
        <end position="2338"/>
    </location>
</feature>
<reference evidence="9 10" key="1">
    <citation type="journal article" date="2016" name="Nat. Commun.">
        <title>Ectomycorrhizal ecology is imprinted in the genome of the dominant symbiotic fungus Cenococcum geophilum.</title>
        <authorList>
            <consortium name="DOE Joint Genome Institute"/>
            <person name="Peter M."/>
            <person name="Kohler A."/>
            <person name="Ohm R.A."/>
            <person name="Kuo A."/>
            <person name="Krutzmann J."/>
            <person name="Morin E."/>
            <person name="Arend M."/>
            <person name="Barry K.W."/>
            <person name="Binder M."/>
            <person name="Choi C."/>
            <person name="Clum A."/>
            <person name="Copeland A."/>
            <person name="Grisel N."/>
            <person name="Haridas S."/>
            <person name="Kipfer T."/>
            <person name="LaButti K."/>
            <person name="Lindquist E."/>
            <person name="Lipzen A."/>
            <person name="Maire R."/>
            <person name="Meier B."/>
            <person name="Mihaltcheva S."/>
            <person name="Molinier V."/>
            <person name="Murat C."/>
            <person name="Poggeler S."/>
            <person name="Quandt C.A."/>
            <person name="Sperisen C."/>
            <person name="Tritt A."/>
            <person name="Tisserant E."/>
            <person name="Crous P.W."/>
            <person name="Henrissat B."/>
            <person name="Nehls U."/>
            <person name="Egli S."/>
            <person name="Spatafora J.W."/>
            <person name="Grigoriev I.V."/>
            <person name="Martin F.M."/>
        </authorList>
    </citation>
    <scope>NUCLEOTIDE SEQUENCE [LARGE SCALE GENOMIC DNA]</scope>
    <source>
        <strain evidence="9 10">CBS 459.81</strain>
    </source>
</reference>
<dbReference type="InterPro" id="IPR021418">
    <property type="entry name" value="THO_THOC2_C"/>
</dbReference>
<dbReference type="GO" id="GO:0003729">
    <property type="term" value="F:mRNA binding"/>
    <property type="evidence" value="ECO:0007669"/>
    <property type="project" value="TreeGrafter"/>
</dbReference>
<keyword evidence="10" id="KW-1185">Reference proteome</keyword>
<feature type="compositionally biased region" description="Basic and acidic residues" evidence="5">
    <location>
        <begin position="2170"/>
        <end position="2179"/>
    </location>
</feature>
<dbReference type="GO" id="GO:0006397">
    <property type="term" value="P:mRNA processing"/>
    <property type="evidence" value="ECO:0007669"/>
    <property type="project" value="InterPro"/>
</dbReference>
<feature type="domain" description="THO complex subunit 2 N-terminal" evidence="8">
    <location>
        <begin position="126"/>
        <end position="870"/>
    </location>
</feature>
<evidence type="ECO:0000256" key="5">
    <source>
        <dbReference type="SAM" id="MobiDB-lite"/>
    </source>
</evidence>
<feature type="compositionally biased region" description="Basic and acidic residues" evidence="5">
    <location>
        <begin position="1864"/>
        <end position="1880"/>
    </location>
</feature>
<comment type="similarity">
    <text evidence="2">Belongs to the THOC2 family.</text>
</comment>
<feature type="compositionally biased region" description="Polar residues" evidence="5">
    <location>
        <begin position="87"/>
        <end position="116"/>
    </location>
</feature>
<feature type="compositionally biased region" description="Basic and acidic residues" evidence="5">
    <location>
        <begin position="577"/>
        <end position="593"/>
    </location>
</feature>
<dbReference type="InterPro" id="IPR032302">
    <property type="entry name" value="THOC2_N"/>
</dbReference>
<feature type="compositionally biased region" description="Basic and acidic residues" evidence="5">
    <location>
        <begin position="1781"/>
        <end position="1852"/>
    </location>
</feature>
<dbReference type="PANTHER" id="PTHR21597">
    <property type="entry name" value="THO2 PROTEIN"/>
    <property type="match status" value="1"/>
</dbReference>
<feature type="region of interest" description="Disordered" evidence="5">
    <location>
        <begin position="543"/>
        <end position="613"/>
    </location>
</feature>
<feature type="compositionally biased region" description="Basic and acidic residues" evidence="5">
    <location>
        <begin position="2369"/>
        <end position="2387"/>
    </location>
</feature>
<gene>
    <name evidence="9" type="ORF">K432DRAFT_400840</name>
</gene>
<feature type="compositionally biased region" description="Polar residues" evidence="5">
    <location>
        <begin position="1199"/>
        <end position="1214"/>
    </location>
</feature>
<feature type="domain" description="THO complex subunitTHOC2 N-terminal" evidence="7">
    <location>
        <begin position="872"/>
        <end position="947"/>
    </location>
</feature>
<feature type="compositionally biased region" description="Basic and acidic residues" evidence="5">
    <location>
        <begin position="2004"/>
        <end position="2016"/>
    </location>
</feature>
<evidence type="ECO:0000256" key="1">
    <source>
        <dbReference type="ARBA" id="ARBA00004123"/>
    </source>
</evidence>
<dbReference type="Pfam" id="PF16134">
    <property type="entry name" value="THOC2_N"/>
    <property type="match status" value="1"/>
</dbReference>
<feature type="compositionally biased region" description="Basic and acidic residues" evidence="5">
    <location>
        <begin position="2058"/>
        <end position="2076"/>
    </location>
</feature>
<feature type="compositionally biased region" description="Basic and acidic residues" evidence="5">
    <location>
        <begin position="600"/>
        <end position="613"/>
    </location>
</feature>
<proteinExistence type="inferred from homology"/>
<feature type="compositionally biased region" description="Basic and acidic residues" evidence="5">
    <location>
        <begin position="2399"/>
        <end position="2485"/>
    </location>
</feature>
<evidence type="ECO:0000313" key="9">
    <source>
        <dbReference type="EMBL" id="OCK84799.1"/>
    </source>
</evidence>
<evidence type="ECO:0000259" key="8">
    <source>
        <dbReference type="Pfam" id="PF16134"/>
    </source>
</evidence>
<feature type="compositionally biased region" description="Low complexity" evidence="5">
    <location>
        <begin position="556"/>
        <end position="566"/>
    </location>
</feature>
<dbReference type="Pfam" id="PF11732">
    <property type="entry name" value="Thoc2"/>
    <property type="match status" value="1"/>
</dbReference>